<dbReference type="InterPro" id="IPR006151">
    <property type="entry name" value="Shikm_DH/Glu-tRNA_Rdtase"/>
</dbReference>
<accession>A0A9D1MDT1</accession>
<dbReference type="Proteomes" id="UP000824109">
    <property type="component" value="Unassembled WGS sequence"/>
</dbReference>
<dbReference type="Pfam" id="PF16924">
    <property type="entry name" value="DpaA_N"/>
    <property type="match status" value="1"/>
</dbReference>
<organism evidence="3 4">
    <name type="scientific">Candidatus Ornithomonoglobus merdipullorum</name>
    <dbReference type="NCBI Taxonomy" id="2840895"/>
    <lineage>
        <taxon>Bacteria</taxon>
        <taxon>Bacillati</taxon>
        <taxon>Bacillota</taxon>
        <taxon>Clostridia</taxon>
        <taxon>Candidatus Ornithomonoglobus</taxon>
    </lineage>
</organism>
<feature type="domain" description="Quinate/shikimate 5-dehydrogenase/glutamyl-tRNA reductase" evidence="1">
    <location>
        <begin position="146"/>
        <end position="239"/>
    </location>
</feature>
<reference evidence="3" key="2">
    <citation type="journal article" date="2021" name="PeerJ">
        <title>Extensive microbial diversity within the chicken gut microbiome revealed by metagenomics and culture.</title>
        <authorList>
            <person name="Gilroy R."/>
            <person name="Ravi A."/>
            <person name="Getino M."/>
            <person name="Pursley I."/>
            <person name="Horton D.L."/>
            <person name="Alikhan N.F."/>
            <person name="Baker D."/>
            <person name="Gharbi K."/>
            <person name="Hall N."/>
            <person name="Watson M."/>
            <person name="Adriaenssens E.M."/>
            <person name="Foster-Nyarko E."/>
            <person name="Jarju S."/>
            <person name="Secka A."/>
            <person name="Antonio M."/>
            <person name="Oren A."/>
            <person name="Chaudhuri R.R."/>
            <person name="La Ragione R."/>
            <person name="Hildebrand F."/>
            <person name="Pallen M.J."/>
        </authorList>
    </citation>
    <scope>NUCLEOTIDE SEQUENCE</scope>
    <source>
        <strain evidence="3">USAMLcec3-3695</strain>
    </source>
</reference>
<dbReference type="Gene3D" id="3.40.50.720">
    <property type="entry name" value="NAD(P)-binding Rossmann-like Domain"/>
    <property type="match status" value="1"/>
</dbReference>
<proteinExistence type="predicted"/>
<feature type="domain" description="Dipicolinate synthase subunit A N-terminal" evidence="2">
    <location>
        <begin position="5"/>
        <end position="118"/>
    </location>
</feature>
<gene>
    <name evidence="3" type="primary">dpsA</name>
    <name evidence="3" type="ORF">IAA61_11610</name>
</gene>
<evidence type="ECO:0000313" key="4">
    <source>
        <dbReference type="Proteomes" id="UP000824109"/>
    </source>
</evidence>
<evidence type="ECO:0000259" key="2">
    <source>
        <dbReference type="Pfam" id="PF16924"/>
    </source>
</evidence>
<protein>
    <submittedName>
        <fullName evidence="3">Dipicolinate synthase subunit DpsA</fullName>
    </submittedName>
</protein>
<dbReference type="NCBIfam" id="NF006162">
    <property type="entry name" value="PRK08306.1"/>
    <property type="match status" value="1"/>
</dbReference>
<dbReference type="SUPFAM" id="SSF51735">
    <property type="entry name" value="NAD(P)-binding Rossmann-fold domains"/>
    <property type="match status" value="1"/>
</dbReference>
<dbReference type="InterPro" id="IPR036291">
    <property type="entry name" value="NAD(P)-bd_dom_sf"/>
</dbReference>
<dbReference type="Pfam" id="PF01488">
    <property type="entry name" value="Shikimate_DH"/>
    <property type="match status" value="1"/>
</dbReference>
<evidence type="ECO:0000259" key="1">
    <source>
        <dbReference type="Pfam" id="PF01488"/>
    </source>
</evidence>
<dbReference type="AlphaFoldDB" id="A0A9D1MDT1"/>
<evidence type="ECO:0000313" key="3">
    <source>
        <dbReference type="EMBL" id="HIU58442.1"/>
    </source>
</evidence>
<dbReference type="InterPro" id="IPR031629">
    <property type="entry name" value="DpaA_N"/>
</dbReference>
<reference evidence="3" key="1">
    <citation type="submission" date="2020-10" db="EMBL/GenBank/DDBJ databases">
        <authorList>
            <person name="Gilroy R."/>
        </authorList>
    </citation>
    <scope>NUCLEOTIDE SEQUENCE</scope>
    <source>
        <strain evidence="3">USAMLcec3-3695</strain>
    </source>
</reference>
<dbReference type="EMBL" id="DVNB01000123">
    <property type="protein sequence ID" value="HIU58442.1"/>
    <property type="molecule type" value="Genomic_DNA"/>
</dbReference>
<sequence>MFRTVSVIGGDLRQLTLADLLEADGYDVIIFGFDRDIKTGELCLARDIDEALLADMIILPVPVSFDNRTINMPFSDDPLMIKELVSGINPLSVVFGGRISPELSAALGARGIMHRDYMKRDELAIRNAVPTAEGAIEIAIAETPITVHGSKCLVLGYGKVGKVLAKALDGLGAVTYVEARKYADLALIESHGCIPLTMNETKTRINEFDIIFNTIPALVLTKDVLEKVDPRTLIIDLASKPGGVDFKAASELGIKVIWALSLPGKVAPVTAGIIIKDTITNIIGELGL</sequence>
<comment type="caution">
    <text evidence="3">The sequence shown here is derived from an EMBL/GenBank/DDBJ whole genome shotgun (WGS) entry which is preliminary data.</text>
</comment>
<name>A0A9D1MDT1_9FIRM</name>